<comment type="similarity">
    <text evidence="1">Belongs to the SH3BP5 family.</text>
</comment>
<dbReference type="PANTHER" id="PTHR19423">
    <property type="entry name" value="SH3 DOMAIN-BINDING PROTEIN 5"/>
    <property type="match status" value="1"/>
</dbReference>
<dbReference type="InterPro" id="IPR007940">
    <property type="entry name" value="SH3BP5"/>
</dbReference>
<feature type="coiled-coil region" evidence="3">
    <location>
        <begin position="223"/>
        <end position="264"/>
    </location>
</feature>
<evidence type="ECO:0000256" key="3">
    <source>
        <dbReference type="SAM" id="Coils"/>
    </source>
</evidence>
<proteinExistence type="inferred from homology"/>
<protein>
    <submittedName>
        <fullName evidence="4">SH3 domain-binding protein 5</fullName>
    </submittedName>
</protein>
<dbReference type="Pfam" id="PF05276">
    <property type="entry name" value="SH3BP5"/>
    <property type="match status" value="1"/>
</dbReference>
<keyword evidence="5" id="KW-1185">Reference proteome</keyword>
<keyword evidence="2 3" id="KW-0175">Coiled coil</keyword>
<gene>
    <name evidence="4" type="ORF">X801_08680</name>
</gene>
<name>A0A1S8WM38_OPIVI</name>
<dbReference type="GO" id="GO:0005737">
    <property type="term" value="C:cytoplasm"/>
    <property type="evidence" value="ECO:0007669"/>
    <property type="project" value="TreeGrafter"/>
</dbReference>
<feature type="coiled-coil region" evidence="3">
    <location>
        <begin position="123"/>
        <end position="192"/>
    </location>
</feature>
<dbReference type="GO" id="GO:0004860">
    <property type="term" value="F:protein kinase inhibitor activity"/>
    <property type="evidence" value="ECO:0007669"/>
    <property type="project" value="TreeGrafter"/>
</dbReference>
<dbReference type="Proteomes" id="UP000243686">
    <property type="component" value="Unassembled WGS sequence"/>
</dbReference>
<reference evidence="4 5" key="1">
    <citation type="submission" date="2015-03" db="EMBL/GenBank/DDBJ databases">
        <title>Draft genome of the nematode, Opisthorchis viverrini.</title>
        <authorList>
            <person name="Mitreva M."/>
        </authorList>
    </citation>
    <scope>NUCLEOTIDE SEQUENCE [LARGE SCALE GENOMIC DNA]</scope>
    <source>
        <strain evidence="4">Khon Kaen</strain>
    </source>
</reference>
<accession>A0A1S8WM38</accession>
<sequence length="526" mass="58712">MPTDVRTLSSNARLQLLESSVDARLGVQSSLRLGILGINWRTLPATLPNSWRWPLDLIVINNVDLEGLSVVKIRRILNDGVNDFQKSSCRKQIMCSRFKMLRHFNARRFKSQLDILNQTAPQINQLENNLLAARATYQNTLTEHSSRLNAIGKRLGKCVQRARPYYDAKAKQAELTREIQRATERYNRANDLLTASCQALSKLENATPTGTRQVGDVVSLEALNQCIFKVNEAKREALEAKEQHERLLATYNDTEKSIHNMERRLKMDIKKAQLYFSTKQRFDERMQEAKLRVESCADRVNLCKSLYAEAMLKLEQISESLHDTRRRKTLDLDTNSRFLHDDGSPSPLVRGQGVGADSLECINEPDCRAVHSPVCIHAGSAAPSRISSEFSSAPDLSSPNLVSLHSETVPVEIVTGLIQNVHEAESELGAFRLAVTSSNPTSEMSVASSSTGATSLSSSVSFSSQSDVNELPQRLSAPRFHTTYNHNVDNVAPQFVDLEMDALSPNFSESKINARSLSYVQCAPLK</sequence>
<evidence type="ECO:0000256" key="2">
    <source>
        <dbReference type="ARBA" id="ARBA00023054"/>
    </source>
</evidence>
<organism evidence="4 5">
    <name type="scientific">Opisthorchis viverrini</name>
    <name type="common">Southeast Asian liver fluke</name>
    <dbReference type="NCBI Taxonomy" id="6198"/>
    <lineage>
        <taxon>Eukaryota</taxon>
        <taxon>Metazoa</taxon>
        <taxon>Spiralia</taxon>
        <taxon>Lophotrochozoa</taxon>
        <taxon>Platyhelminthes</taxon>
        <taxon>Trematoda</taxon>
        <taxon>Digenea</taxon>
        <taxon>Opisthorchiida</taxon>
        <taxon>Opisthorchiata</taxon>
        <taxon>Opisthorchiidae</taxon>
        <taxon>Opisthorchis</taxon>
    </lineage>
</organism>
<evidence type="ECO:0000313" key="5">
    <source>
        <dbReference type="Proteomes" id="UP000243686"/>
    </source>
</evidence>
<dbReference type="GO" id="GO:0035556">
    <property type="term" value="P:intracellular signal transduction"/>
    <property type="evidence" value="ECO:0007669"/>
    <property type="project" value="InterPro"/>
</dbReference>
<feature type="non-terminal residue" evidence="4">
    <location>
        <position position="526"/>
    </location>
</feature>
<dbReference type="PANTHER" id="PTHR19423:SF1">
    <property type="entry name" value="SH3 DOMAIN-BINDING PROTEIN 5"/>
    <property type="match status" value="1"/>
</dbReference>
<dbReference type="EMBL" id="KV903998">
    <property type="protein sequence ID" value="OON15516.1"/>
    <property type="molecule type" value="Genomic_DNA"/>
</dbReference>
<evidence type="ECO:0000313" key="4">
    <source>
        <dbReference type="EMBL" id="OON15516.1"/>
    </source>
</evidence>
<dbReference type="AlphaFoldDB" id="A0A1S8WM38"/>
<evidence type="ECO:0000256" key="1">
    <source>
        <dbReference type="ARBA" id="ARBA00007796"/>
    </source>
</evidence>